<gene>
    <name evidence="2" type="ORF">SDC9_128228</name>
</gene>
<dbReference type="EMBL" id="VSSQ01030597">
    <property type="protein sequence ID" value="MPM81176.1"/>
    <property type="molecule type" value="Genomic_DNA"/>
</dbReference>
<reference evidence="2" key="1">
    <citation type="submission" date="2019-08" db="EMBL/GenBank/DDBJ databases">
        <authorList>
            <person name="Kucharzyk K."/>
            <person name="Murdoch R.W."/>
            <person name="Higgins S."/>
            <person name="Loffler F."/>
        </authorList>
    </citation>
    <scope>NUCLEOTIDE SEQUENCE</scope>
</reference>
<protein>
    <recommendedName>
        <fullName evidence="1">Bacterial sugar transferase domain-containing protein</fullName>
    </recommendedName>
</protein>
<name>A0A645CVL7_9ZZZZ</name>
<organism evidence="2">
    <name type="scientific">bioreactor metagenome</name>
    <dbReference type="NCBI Taxonomy" id="1076179"/>
    <lineage>
        <taxon>unclassified sequences</taxon>
        <taxon>metagenomes</taxon>
        <taxon>ecological metagenomes</taxon>
    </lineage>
</organism>
<comment type="caution">
    <text evidence="2">The sequence shown here is derived from an EMBL/GenBank/DDBJ whole genome shotgun (WGS) entry which is preliminary data.</text>
</comment>
<dbReference type="AlphaFoldDB" id="A0A645CVL7"/>
<sequence>MSIVGPRPEREYFMNIYKEALPEYQYRTNVRAGITGLAHVLGKYNTPPEERIKLDLTYIQNYSFLLDIKIIIDTIRVVFTREYAEGIETNEQTEAMKAGLECEPAAKSVSSIRML</sequence>
<dbReference type="PANTHER" id="PTHR30576">
    <property type="entry name" value="COLANIC BIOSYNTHESIS UDP-GLUCOSE LIPID CARRIER TRANSFERASE"/>
    <property type="match status" value="1"/>
</dbReference>
<evidence type="ECO:0000259" key="1">
    <source>
        <dbReference type="Pfam" id="PF02397"/>
    </source>
</evidence>
<accession>A0A645CVL7</accession>
<dbReference type="PANTHER" id="PTHR30576:SF0">
    <property type="entry name" value="UNDECAPRENYL-PHOSPHATE N-ACETYLGALACTOSAMINYL 1-PHOSPHATE TRANSFERASE-RELATED"/>
    <property type="match status" value="1"/>
</dbReference>
<dbReference type="GO" id="GO:0016780">
    <property type="term" value="F:phosphotransferase activity, for other substituted phosphate groups"/>
    <property type="evidence" value="ECO:0007669"/>
    <property type="project" value="TreeGrafter"/>
</dbReference>
<proteinExistence type="predicted"/>
<dbReference type="Pfam" id="PF02397">
    <property type="entry name" value="Bac_transf"/>
    <property type="match status" value="1"/>
</dbReference>
<dbReference type="InterPro" id="IPR003362">
    <property type="entry name" value="Bact_transf"/>
</dbReference>
<feature type="domain" description="Bacterial sugar transferase" evidence="1">
    <location>
        <begin position="1"/>
        <end position="79"/>
    </location>
</feature>
<evidence type="ECO:0000313" key="2">
    <source>
        <dbReference type="EMBL" id="MPM81176.1"/>
    </source>
</evidence>